<feature type="transmembrane region" description="Helical" evidence="1">
    <location>
        <begin position="30"/>
        <end position="48"/>
    </location>
</feature>
<keyword evidence="1" id="KW-1133">Transmembrane helix</keyword>
<keyword evidence="1" id="KW-0472">Membrane</keyword>
<dbReference type="Proteomes" id="UP001176468">
    <property type="component" value="Unassembled WGS sequence"/>
</dbReference>
<feature type="transmembrane region" description="Helical" evidence="1">
    <location>
        <begin position="6"/>
        <end position="23"/>
    </location>
</feature>
<dbReference type="EMBL" id="JAUQSZ010000003">
    <property type="protein sequence ID" value="MDO7841830.1"/>
    <property type="molecule type" value="Genomic_DNA"/>
</dbReference>
<dbReference type="RefSeq" id="WP_304560290.1">
    <property type="nucleotide sequence ID" value="NZ_JAUQSZ010000003.1"/>
</dbReference>
<feature type="transmembrane region" description="Helical" evidence="1">
    <location>
        <begin position="110"/>
        <end position="130"/>
    </location>
</feature>
<evidence type="ECO:0000313" key="3">
    <source>
        <dbReference type="Proteomes" id="UP001176468"/>
    </source>
</evidence>
<accession>A0ABT8ZW78</accession>
<comment type="caution">
    <text evidence="2">The sequence shown here is derived from an EMBL/GenBank/DDBJ whole genome shotgun (WGS) entry which is preliminary data.</text>
</comment>
<name>A0ABT8ZW78_9SPHN</name>
<sequence length="148" mass="16646">MWHIGAFLIWLTMCCGLAALVGGAAERRAAALLVLAYVASFIAARIRAHSQYTAVYYDAWIIDLLLLIALYVLAIRSTRFWPMWLVAIHVLAVIAHLLRVIDPLMMFEGYYGIINLAGWPMAGIVGIAAFRHRYRVRRFGSDPSFATF</sequence>
<evidence type="ECO:0000256" key="1">
    <source>
        <dbReference type="SAM" id="Phobius"/>
    </source>
</evidence>
<evidence type="ECO:0000313" key="2">
    <source>
        <dbReference type="EMBL" id="MDO7841830.1"/>
    </source>
</evidence>
<protein>
    <submittedName>
        <fullName evidence="2">Uncharacterized protein</fullName>
    </submittedName>
</protein>
<gene>
    <name evidence="2" type="ORF">Q5H94_05790</name>
</gene>
<proteinExistence type="predicted"/>
<organism evidence="2 3">
    <name type="scientific">Sphingomonas immobilis</name>
    <dbReference type="NCBI Taxonomy" id="3063997"/>
    <lineage>
        <taxon>Bacteria</taxon>
        <taxon>Pseudomonadati</taxon>
        <taxon>Pseudomonadota</taxon>
        <taxon>Alphaproteobacteria</taxon>
        <taxon>Sphingomonadales</taxon>
        <taxon>Sphingomonadaceae</taxon>
        <taxon>Sphingomonas</taxon>
    </lineage>
</organism>
<keyword evidence="1" id="KW-0812">Transmembrane</keyword>
<feature type="transmembrane region" description="Helical" evidence="1">
    <location>
        <begin position="54"/>
        <end position="73"/>
    </location>
</feature>
<feature type="transmembrane region" description="Helical" evidence="1">
    <location>
        <begin position="80"/>
        <end position="98"/>
    </location>
</feature>
<reference evidence="2" key="1">
    <citation type="submission" date="2023-07" db="EMBL/GenBank/DDBJ databases">
        <authorList>
            <person name="Kim M.K."/>
        </authorList>
    </citation>
    <scope>NUCLEOTIDE SEQUENCE</scope>
    <source>
        <strain evidence="2">CA1-15</strain>
    </source>
</reference>
<keyword evidence="3" id="KW-1185">Reference proteome</keyword>